<keyword evidence="3" id="KW-1185">Reference proteome</keyword>
<evidence type="ECO:0000313" key="2">
    <source>
        <dbReference type="EMBL" id="TDT82705.1"/>
    </source>
</evidence>
<name>A0A126QLE6_9BACT</name>
<organism evidence="2 4">
    <name type="scientific">Pseudodesulfovibrio indicus</name>
    <dbReference type="NCBI Taxonomy" id="1716143"/>
    <lineage>
        <taxon>Bacteria</taxon>
        <taxon>Pseudomonadati</taxon>
        <taxon>Thermodesulfobacteriota</taxon>
        <taxon>Desulfovibrionia</taxon>
        <taxon>Desulfovibrionales</taxon>
        <taxon>Desulfovibrionaceae</taxon>
    </lineage>
</organism>
<evidence type="ECO:0000313" key="4">
    <source>
        <dbReference type="Proteomes" id="UP000295506"/>
    </source>
</evidence>
<sequence length="65" mass="7076">MEVAGFEAQGSNLADQIKSIRKVRLQREVLENPEMARELVKVEATGTYNARGDVVQAVSTDLGDA</sequence>
<dbReference type="EMBL" id="SOBK01000016">
    <property type="protein sequence ID" value="TDT82705.1"/>
    <property type="molecule type" value="Genomic_DNA"/>
</dbReference>
<dbReference type="Proteomes" id="UP000055611">
    <property type="component" value="Chromosome"/>
</dbReference>
<accession>A0A126QLE6</accession>
<reference evidence="2 4" key="2">
    <citation type="submission" date="2019-03" db="EMBL/GenBank/DDBJ databases">
        <title>Genomic Encyclopedia of Type Strains, Phase IV (KMG-IV): sequencing the most valuable type-strain genomes for metagenomic binning, comparative biology and taxonomic classification.</title>
        <authorList>
            <person name="Goeker M."/>
        </authorList>
    </citation>
    <scope>NUCLEOTIDE SEQUENCE [LARGE SCALE GENOMIC DNA]</scope>
    <source>
        <strain evidence="2 4">DSM 101483</strain>
    </source>
</reference>
<dbReference type="Proteomes" id="UP000295506">
    <property type="component" value="Unassembled WGS sequence"/>
</dbReference>
<reference evidence="1 3" key="1">
    <citation type="journal article" date="2016" name="Front. Microbiol.">
        <title>Genome Sequence of the Piezophilic, Mesophilic Sulfate-Reducing Bacterium Desulfovibrio indicus J2T.</title>
        <authorList>
            <person name="Cao J."/>
            <person name="Maignien L."/>
            <person name="Shao Z."/>
            <person name="Alain K."/>
            <person name="Jebbar M."/>
        </authorList>
    </citation>
    <scope>NUCLEOTIDE SEQUENCE [LARGE SCALE GENOMIC DNA]</scope>
    <source>
        <strain evidence="1 3">J2</strain>
    </source>
</reference>
<gene>
    <name evidence="1" type="ORF">AWY79_05570</name>
    <name evidence="2" type="ORF">EDC59_11617</name>
</gene>
<evidence type="ECO:0000313" key="3">
    <source>
        <dbReference type="Proteomes" id="UP000055611"/>
    </source>
</evidence>
<protein>
    <recommendedName>
        <fullName evidence="5">Anti-sigma-28 factor FlgM C-terminal domain-containing protein</fullName>
    </recommendedName>
</protein>
<dbReference type="KEGG" id="dej:AWY79_05570"/>
<dbReference type="AlphaFoldDB" id="A0A126QLE6"/>
<dbReference type="OrthoDB" id="5472089at2"/>
<dbReference type="EMBL" id="CP014206">
    <property type="protein sequence ID" value="AMK10616.1"/>
    <property type="molecule type" value="Genomic_DNA"/>
</dbReference>
<evidence type="ECO:0000313" key="1">
    <source>
        <dbReference type="EMBL" id="AMK10616.1"/>
    </source>
</evidence>
<proteinExistence type="predicted"/>
<evidence type="ECO:0008006" key="5">
    <source>
        <dbReference type="Google" id="ProtNLM"/>
    </source>
</evidence>